<feature type="compositionally biased region" description="Basic and acidic residues" evidence="3">
    <location>
        <begin position="375"/>
        <end position="390"/>
    </location>
</feature>
<dbReference type="EMBL" id="OVEO01000008">
    <property type="protein sequence ID" value="SPQ97600.1"/>
    <property type="molecule type" value="Genomic_DNA"/>
</dbReference>
<evidence type="ECO:0000313" key="5">
    <source>
        <dbReference type="EMBL" id="SPQ97600.1"/>
    </source>
</evidence>
<evidence type="ECO:0000259" key="4">
    <source>
        <dbReference type="Pfam" id="PF09745"/>
    </source>
</evidence>
<feature type="compositionally biased region" description="Basic and acidic residues" evidence="3">
    <location>
        <begin position="289"/>
        <end position="301"/>
    </location>
</feature>
<dbReference type="Pfam" id="PF09745">
    <property type="entry name" value="NSRP1_N"/>
    <property type="match status" value="1"/>
</dbReference>
<feature type="region of interest" description="Disordered" evidence="3">
    <location>
        <begin position="1"/>
        <end position="42"/>
    </location>
</feature>
<proteinExistence type="inferred from homology"/>
<dbReference type="InterPro" id="IPR018612">
    <property type="entry name" value="NSRP1_N"/>
</dbReference>
<geneLocation type="mitochondrion" evidence="5"/>
<evidence type="ECO:0000256" key="2">
    <source>
        <dbReference type="ARBA" id="ARBA00023054"/>
    </source>
</evidence>
<gene>
    <name evidence="5" type="ORF">PLBR_LOCUS4815</name>
</gene>
<reference evidence="5 6" key="1">
    <citation type="submission" date="2018-03" db="EMBL/GenBank/DDBJ databases">
        <authorList>
            <person name="Fogelqvist J."/>
        </authorList>
    </citation>
    <scope>NUCLEOTIDE SEQUENCE [LARGE SCALE GENOMIC DNA]</scope>
</reference>
<evidence type="ECO:0000256" key="1">
    <source>
        <dbReference type="ARBA" id="ARBA00010126"/>
    </source>
</evidence>
<dbReference type="GO" id="GO:0000381">
    <property type="term" value="P:regulation of alternative mRNA splicing, via spliceosome"/>
    <property type="evidence" value="ECO:0007669"/>
    <property type="project" value="InterPro"/>
</dbReference>
<dbReference type="AlphaFoldDB" id="A0A3P3YC81"/>
<evidence type="ECO:0000256" key="3">
    <source>
        <dbReference type="SAM" id="MobiDB-lite"/>
    </source>
</evidence>
<accession>A0A3P3YC81</accession>
<organism evidence="5 6">
    <name type="scientific">Plasmodiophora brassicae</name>
    <name type="common">Clubroot disease agent</name>
    <dbReference type="NCBI Taxonomy" id="37360"/>
    <lineage>
        <taxon>Eukaryota</taxon>
        <taxon>Sar</taxon>
        <taxon>Rhizaria</taxon>
        <taxon>Endomyxa</taxon>
        <taxon>Phytomyxea</taxon>
        <taxon>Plasmodiophorida</taxon>
        <taxon>Plasmodiophoridae</taxon>
        <taxon>Plasmodiophora</taxon>
    </lineage>
</organism>
<dbReference type="Proteomes" id="UP000290189">
    <property type="component" value="Unassembled WGS sequence"/>
</dbReference>
<evidence type="ECO:0000313" key="6">
    <source>
        <dbReference type="Proteomes" id="UP000290189"/>
    </source>
</evidence>
<keyword evidence="5" id="KW-0496">Mitochondrion</keyword>
<feature type="compositionally biased region" description="Basic and acidic residues" evidence="3">
    <location>
        <begin position="261"/>
        <end position="276"/>
    </location>
</feature>
<feature type="compositionally biased region" description="Low complexity" evidence="3">
    <location>
        <begin position="330"/>
        <end position="349"/>
    </location>
</feature>
<dbReference type="PANTHER" id="PTHR30060">
    <property type="entry name" value="INNER MEMBRANE PROTEIN"/>
    <property type="match status" value="1"/>
</dbReference>
<protein>
    <recommendedName>
        <fullName evidence="4">Nuclear speckle splicing regulatory protein 1 N-terminal domain-containing protein</fullName>
    </recommendedName>
</protein>
<feature type="region of interest" description="Disordered" evidence="3">
    <location>
        <begin position="259"/>
        <end position="397"/>
    </location>
</feature>
<feature type="domain" description="Nuclear speckle splicing regulatory protein 1 N-terminal" evidence="4">
    <location>
        <begin position="122"/>
        <end position="233"/>
    </location>
</feature>
<comment type="similarity">
    <text evidence="1">Belongs to the NSRP1 family.</text>
</comment>
<name>A0A3P3YC81_PLABS</name>
<dbReference type="PANTHER" id="PTHR30060:SF0">
    <property type="entry name" value="COILED-COIL PROTEIN (DUF2040)-RELATED"/>
    <property type="match status" value="1"/>
</dbReference>
<sequence length="397" mass="43936">MSSHTTGLGPGDIRPNMNLHRNSHFTGRRDLQQGPVPRPPMTITRRIRRPSLVCSHGVRGGQATWLPMSNTGPLKYGLNLPKKRKAVTAPLNVFENAVAANASANVASRVSANGDQQRRKAEEEKARLLAEDPNVYEFDSVYDDMAAAKKERLNSKLTSASSRQPRYMEALQKRALERKREQEVVYQNIIRKERVAEDHLYQSTEAFVTAGYKEQMMKDNAWQVEQDRIDEQHAGPTSRGMAGFLSNVLAPSVPSSISAVVDDHTPKKPPNREDKHHGKSAPTRAQEPPAEKPLSRRDRELAASPSSQRKQAPPHAAVAREQAREAEIGAVSPSQEQAQQSAAVVPEQSRATEPAPVPAPQEQTRRTTLDSAAAARERYLQRKREREAIKEQGAGSG</sequence>
<keyword evidence="2" id="KW-0175">Coiled coil</keyword>